<keyword evidence="5" id="KW-0472">Membrane</keyword>
<sequence>MKLFPHHPVIWSSLLVLWFTQCESEGHTLNACQKKMDDQYELGMVLIRTSAQQDSYEDLTDIKEKFICLLYPTNELNCSWSFNTLEKDTKLSVFISICDDEILVESLNYTSVERAGSASLILSNNMAEVILHLNKSMQNKWTSYTYVYDMDMLELLSPPPNIYASVKGGALVVSWGLPRTREVVNSYCFEYQLDKGDQEQPIYLIAHQSYREPVSDATRTYKLRMRTRITNTCSGSSQWSEWSDGVVVQNDSTDGW</sequence>
<dbReference type="GO" id="GO:0004896">
    <property type="term" value="F:cytokine receptor activity"/>
    <property type="evidence" value="ECO:0007669"/>
    <property type="project" value="TreeGrafter"/>
</dbReference>
<dbReference type="GeneID" id="102201735"/>
<keyword evidence="2" id="KW-0812">Transmembrane</keyword>
<keyword evidence="7" id="KW-0325">Glycoprotein</keyword>
<dbReference type="GO" id="GO:0009897">
    <property type="term" value="C:external side of plasma membrane"/>
    <property type="evidence" value="ECO:0007669"/>
    <property type="project" value="TreeGrafter"/>
</dbReference>
<evidence type="ECO:0000256" key="6">
    <source>
        <dbReference type="ARBA" id="ARBA00023170"/>
    </source>
</evidence>
<evidence type="ECO:0000256" key="5">
    <source>
        <dbReference type="ARBA" id="ARBA00023136"/>
    </source>
</evidence>
<evidence type="ECO:0000256" key="3">
    <source>
        <dbReference type="ARBA" id="ARBA00022729"/>
    </source>
</evidence>
<feature type="signal peptide" evidence="8">
    <location>
        <begin position="1"/>
        <end position="24"/>
    </location>
</feature>
<organism evidence="9 10">
    <name type="scientific">Pundamilia nyererei</name>
    <dbReference type="NCBI Taxonomy" id="303518"/>
    <lineage>
        <taxon>Eukaryota</taxon>
        <taxon>Metazoa</taxon>
        <taxon>Chordata</taxon>
        <taxon>Craniata</taxon>
        <taxon>Vertebrata</taxon>
        <taxon>Euteleostomi</taxon>
        <taxon>Actinopterygii</taxon>
        <taxon>Neopterygii</taxon>
        <taxon>Teleostei</taxon>
        <taxon>Neoteleostei</taxon>
        <taxon>Acanthomorphata</taxon>
        <taxon>Ovalentaria</taxon>
        <taxon>Cichlomorphae</taxon>
        <taxon>Cichliformes</taxon>
        <taxon>Cichlidae</taxon>
        <taxon>African cichlids</taxon>
        <taxon>Pseudocrenilabrinae</taxon>
        <taxon>Haplochromini</taxon>
        <taxon>Pundamilia</taxon>
    </lineage>
</organism>
<evidence type="ECO:0000256" key="4">
    <source>
        <dbReference type="ARBA" id="ARBA00022989"/>
    </source>
</evidence>
<keyword evidence="6" id="KW-0675">Receptor</keyword>
<evidence type="ECO:0000256" key="7">
    <source>
        <dbReference type="ARBA" id="ARBA00023180"/>
    </source>
</evidence>
<dbReference type="SUPFAM" id="SSF49265">
    <property type="entry name" value="Fibronectin type III"/>
    <property type="match status" value="1"/>
</dbReference>
<dbReference type="AlphaFoldDB" id="A0A9Y3VL23"/>
<dbReference type="InterPro" id="IPR013783">
    <property type="entry name" value="Ig-like_fold"/>
</dbReference>
<gene>
    <name evidence="10" type="primary">LOC102201735</name>
</gene>
<dbReference type="Gene3D" id="2.60.40.10">
    <property type="entry name" value="Immunoglobulins"/>
    <property type="match status" value="1"/>
</dbReference>
<accession>A0A9Y3VL23</accession>
<dbReference type="RefSeq" id="XP_005742067.1">
    <property type="nucleotide sequence ID" value="XM_005742010.2"/>
</dbReference>
<keyword evidence="4" id="KW-1133">Transmembrane helix</keyword>
<name>A0A9Y3VL23_9CICH</name>
<comment type="subcellular location">
    <subcellularLocation>
        <location evidence="1">Membrane</location>
        <topology evidence="1">Single-pass type I membrane protein</topology>
    </subcellularLocation>
</comment>
<reference evidence="10" key="1">
    <citation type="submission" date="2025-08" db="UniProtKB">
        <authorList>
            <consortium name="RefSeq"/>
        </authorList>
    </citation>
    <scope>IDENTIFICATION</scope>
</reference>
<evidence type="ECO:0000256" key="2">
    <source>
        <dbReference type="ARBA" id="ARBA00022692"/>
    </source>
</evidence>
<dbReference type="PANTHER" id="PTHR23037:SF46">
    <property type="entry name" value="INTERLEUKIN 5 RECEPTOR SUBUNIT ALPHA"/>
    <property type="match status" value="1"/>
</dbReference>
<proteinExistence type="predicted"/>
<evidence type="ECO:0000256" key="8">
    <source>
        <dbReference type="SAM" id="SignalP"/>
    </source>
</evidence>
<keyword evidence="3 8" id="KW-0732">Signal</keyword>
<protein>
    <submittedName>
        <fullName evidence="10">Uncharacterized protein LOC102201735</fullName>
    </submittedName>
</protein>
<dbReference type="Proteomes" id="UP000695023">
    <property type="component" value="Unplaced"/>
</dbReference>
<dbReference type="InterPro" id="IPR036116">
    <property type="entry name" value="FN3_sf"/>
</dbReference>
<feature type="chain" id="PRO_5041412784" evidence="8">
    <location>
        <begin position="25"/>
        <end position="256"/>
    </location>
</feature>
<evidence type="ECO:0000256" key="1">
    <source>
        <dbReference type="ARBA" id="ARBA00004479"/>
    </source>
</evidence>
<evidence type="ECO:0000313" key="10">
    <source>
        <dbReference type="RefSeq" id="XP_005742067.1"/>
    </source>
</evidence>
<evidence type="ECO:0000313" key="9">
    <source>
        <dbReference type="Proteomes" id="UP000695023"/>
    </source>
</evidence>
<keyword evidence="9" id="KW-1185">Reference proteome</keyword>
<dbReference type="PANTHER" id="PTHR23037">
    <property type="entry name" value="CYTOKINE RECEPTOR"/>
    <property type="match status" value="1"/>
</dbReference>